<dbReference type="PANTHER" id="PTHR30250:SF11">
    <property type="entry name" value="O-ANTIGEN TRANSPORTER-RELATED"/>
    <property type="match status" value="1"/>
</dbReference>
<feature type="transmembrane region" description="Helical" evidence="6">
    <location>
        <begin position="173"/>
        <end position="192"/>
    </location>
</feature>
<accession>A0ABW8DTJ9</accession>
<feature type="transmembrane region" description="Helical" evidence="6">
    <location>
        <begin position="273"/>
        <end position="299"/>
    </location>
</feature>
<feature type="transmembrane region" description="Helical" evidence="6">
    <location>
        <begin position="111"/>
        <end position="135"/>
    </location>
</feature>
<organism evidence="7 8">
    <name type="scientific">Pseudomonas sivasensis</name>
    <dbReference type="NCBI Taxonomy" id="1880678"/>
    <lineage>
        <taxon>Bacteria</taxon>
        <taxon>Pseudomonadati</taxon>
        <taxon>Pseudomonadota</taxon>
        <taxon>Gammaproteobacteria</taxon>
        <taxon>Pseudomonadales</taxon>
        <taxon>Pseudomonadaceae</taxon>
        <taxon>Pseudomonas</taxon>
    </lineage>
</organism>
<comment type="subcellular location">
    <subcellularLocation>
        <location evidence="1">Cell membrane</location>
        <topology evidence="1">Multi-pass membrane protein</topology>
    </subcellularLocation>
</comment>
<gene>
    <name evidence="7" type="ORF">ACIOWJ_02310</name>
</gene>
<feature type="transmembrane region" description="Helical" evidence="6">
    <location>
        <begin position="408"/>
        <end position="430"/>
    </location>
</feature>
<name>A0ABW8DTJ9_9PSED</name>
<proteinExistence type="predicted"/>
<evidence type="ECO:0000256" key="2">
    <source>
        <dbReference type="ARBA" id="ARBA00022475"/>
    </source>
</evidence>
<evidence type="ECO:0000256" key="6">
    <source>
        <dbReference type="SAM" id="Phobius"/>
    </source>
</evidence>
<dbReference type="CDD" id="cd13128">
    <property type="entry name" value="MATE_Wzx_like"/>
    <property type="match status" value="1"/>
</dbReference>
<keyword evidence="2" id="KW-1003">Cell membrane</keyword>
<feature type="transmembrane region" description="Helical" evidence="6">
    <location>
        <begin position="320"/>
        <end position="344"/>
    </location>
</feature>
<feature type="transmembrane region" description="Helical" evidence="6">
    <location>
        <begin position="242"/>
        <end position="261"/>
    </location>
</feature>
<feature type="transmembrane region" description="Helical" evidence="6">
    <location>
        <begin position="70"/>
        <end position="91"/>
    </location>
</feature>
<dbReference type="Proteomes" id="UP001617213">
    <property type="component" value="Unassembled WGS sequence"/>
</dbReference>
<keyword evidence="8" id="KW-1185">Reference proteome</keyword>
<keyword evidence="5 6" id="KW-0472">Membrane</keyword>
<feature type="transmembrane region" description="Helical" evidence="6">
    <location>
        <begin position="382"/>
        <end position="402"/>
    </location>
</feature>
<feature type="transmembrane region" description="Helical" evidence="6">
    <location>
        <begin position="45"/>
        <end position="64"/>
    </location>
</feature>
<dbReference type="InterPro" id="IPR002797">
    <property type="entry name" value="Polysacc_synth"/>
</dbReference>
<feature type="transmembrane region" description="Helical" evidence="6">
    <location>
        <begin position="198"/>
        <end position="221"/>
    </location>
</feature>
<dbReference type="Pfam" id="PF01943">
    <property type="entry name" value="Polysacc_synt"/>
    <property type="match status" value="1"/>
</dbReference>
<comment type="caution">
    <text evidence="7">The sequence shown here is derived from an EMBL/GenBank/DDBJ whole genome shotgun (WGS) entry which is preliminary data.</text>
</comment>
<reference evidence="7 8" key="1">
    <citation type="submission" date="2024-10" db="EMBL/GenBank/DDBJ databases">
        <title>The Natural Products Discovery Center: Release of the First 8490 Sequenced Strains for Exploring Actinobacteria Biosynthetic Diversity.</title>
        <authorList>
            <person name="Kalkreuter E."/>
            <person name="Kautsar S.A."/>
            <person name="Yang D."/>
            <person name="Bader C.D."/>
            <person name="Teijaro C.N."/>
            <person name="Fluegel L."/>
            <person name="Davis C.M."/>
            <person name="Simpson J.R."/>
            <person name="Lauterbach L."/>
            <person name="Steele A.D."/>
            <person name="Gui C."/>
            <person name="Meng S."/>
            <person name="Li G."/>
            <person name="Viehrig K."/>
            <person name="Ye F."/>
            <person name="Su P."/>
            <person name="Kiefer A.F."/>
            <person name="Nichols A."/>
            <person name="Cepeda A.J."/>
            <person name="Yan W."/>
            <person name="Fan B."/>
            <person name="Jiang Y."/>
            <person name="Adhikari A."/>
            <person name="Zheng C.-J."/>
            <person name="Schuster L."/>
            <person name="Cowan T.M."/>
            <person name="Smanski M.J."/>
            <person name="Chevrette M.G."/>
            <person name="De Carvalho L.P.S."/>
            <person name="Shen B."/>
        </authorList>
    </citation>
    <scope>NUCLEOTIDE SEQUENCE [LARGE SCALE GENOMIC DNA]</scope>
    <source>
        <strain evidence="7 8">NPDC087581</strain>
    </source>
</reference>
<protein>
    <submittedName>
        <fullName evidence="7">Flippase</fullName>
    </submittedName>
</protein>
<dbReference type="InterPro" id="IPR050833">
    <property type="entry name" value="Poly_Biosynth_Transport"/>
</dbReference>
<evidence type="ECO:0000256" key="1">
    <source>
        <dbReference type="ARBA" id="ARBA00004651"/>
    </source>
</evidence>
<dbReference type="PANTHER" id="PTHR30250">
    <property type="entry name" value="PST FAMILY PREDICTED COLANIC ACID TRANSPORTER"/>
    <property type="match status" value="1"/>
</dbReference>
<evidence type="ECO:0000256" key="3">
    <source>
        <dbReference type="ARBA" id="ARBA00022692"/>
    </source>
</evidence>
<sequence length="458" mass="49670">MSVSPTPKRPPWVKFLPPFIARRLDGRDGIVSIIHNSGWLMLDKVARLLLGLLVGAWVARHLGPAQYGELAYALAYIAFFQAVATLGLDGLVVRDISNAPSDAGKILGSVFFIRLIFGVGCWLSAVGGMALINGIDSRTVVLTAVAGGALVFQAADTIDLWFQSQSQVKRTVLAKLAAYVISSGIKVVLILINAPLVYFAAVIAFDALAAAGGLIFSYKLYPCKDRWVIVQATSKALLREGWPFMLSGISVVAYMRIDQIMIREMMGKSDLGIYAAVIPLAALGQIVPVTFATSLAPFLARKKAQGEEAYWKALKAVFQAMALIGWVSSIVIVLFSELIVHVLFGEKYQAGATVLAAYALTNLFISLGVAQWLWSLNERKSVFYLYKTLAGGLVCVLGNLFVIPRFGLIGVAWVAVLAQFTSVVATNLYLAPRVLKLQLSSIFMVGYIFSIIRKLARL</sequence>
<evidence type="ECO:0000313" key="7">
    <source>
        <dbReference type="EMBL" id="MFJ2676926.1"/>
    </source>
</evidence>
<keyword evidence="3 6" id="KW-0812">Transmembrane</keyword>
<dbReference type="RefSeq" id="WP_401379888.1">
    <property type="nucleotide sequence ID" value="NZ_JBIUWZ010000002.1"/>
</dbReference>
<dbReference type="EMBL" id="JBIUWZ010000002">
    <property type="protein sequence ID" value="MFJ2676926.1"/>
    <property type="molecule type" value="Genomic_DNA"/>
</dbReference>
<evidence type="ECO:0000256" key="4">
    <source>
        <dbReference type="ARBA" id="ARBA00022989"/>
    </source>
</evidence>
<keyword evidence="4 6" id="KW-1133">Transmembrane helix</keyword>
<feature type="transmembrane region" description="Helical" evidence="6">
    <location>
        <begin position="350"/>
        <end position="370"/>
    </location>
</feature>
<evidence type="ECO:0000256" key="5">
    <source>
        <dbReference type="ARBA" id="ARBA00023136"/>
    </source>
</evidence>
<evidence type="ECO:0000313" key="8">
    <source>
        <dbReference type="Proteomes" id="UP001617213"/>
    </source>
</evidence>